<dbReference type="AlphaFoldDB" id="A0A8S9ITZ7"/>
<protein>
    <submittedName>
        <fullName evidence="1">Uncharacterized protein</fullName>
    </submittedName>
</protein>
<gene>
    <name evidence="1" type="ORF">F2Q70_00004884</name>
</gene>
<accession>A0A8S9ITZ7</accession>
<proteinExistence type="predicted"/>
<organism evidence="1">
    <name type="scientific">Brassica cretica</name>
    <name type="common">Mustard</name>
    <dbReference type="NCBI Taxonomy" id="69181"/>
    <lineage>
        <taxon>Eukaryota</taxon>
        <taxon>Viridiplantae</taxon>
        <taxon>Streptophyta</taxon>
        <taxon>Embryophyta</taxon>
        <taxon>Tracheophyta</taxon>
        <taxon>Spermatophyta</taxon>
        <taxon>Magnoliopsida</taxon>
        <taxon>eudicotyledons</taxon>
        <taxon>Gunneridae</taxon>
        <taxon>Pentapetalae</taxon>
        <taxon>rosids</taxon>
        <taxon>malvids</taxon>
        <taxon>Brassicales</taxon>
        <taxon>Brassicaceae</taxon>
        <taxon>Brassiceae</taxon>
        <taxon>Brassica</taxon>
    </lineage>
</organism>
<comment type="caution">
    <text evidence="1">The sequence shown here is derived from an EMBL/GenBank/DDBJ whole genome shotgun (WGS) entry which is preliminary data.</text>
</comment>
<sequence>MNISITNFDILHTDGFVSIRYLCQFPRLDLAAKGRDVGGVEFEGCGGMANCDRWRLFLADDCGGRMANCDW</sequence>
<name>A0A8S9ITZ7_BRACR</name>
<dbReference type="EMBL" id="QGKY02001015">
    <property type="protein sequence ID" value="KAF2572337.1"/>
    <property type="molecule type" value="Genomic_DNA"/>
</dbReference>
<reference evidence="1" key="1">
    <citation type="submission" date="2019-12" db="EMBL/GenBank/DDBJ databases">
        <title>Genome sequencing and annotation of Brassica cretica.</title>
        <authorList>
            <person name="Studholme D.J."/>
            <person name="Sarris P.F."/>
        </authorList>
    </citation>
    <scope>NUCLEOTIDE SEQUENCE</scope>
    <source>
        <strain evidence="1">PFS-102/07</strain>
        <tissue evidence="1">Leaf</tissue>
    </source>
</reference>
<evidence type="ECO:0000313" key="1">
    <source>
        <dbReference type="EMBL" id="KAF2572337.1"/>
    </source>
</evidence>